<proteinExistence type="predicted"/>
<protein>
    <recommendedName>
        <fullName evidence="3">Right handed beta helix domain-containing protein</fullName>
    </recommendedName>
</protein>
<evidence type="ECO:0000256" key="1">
    <source>
        <dbReference type="SAM" id="MobiDB-lite"/>
    </source>
</evidence>
<evidence type="ECO:0008006" key="3">
    <source>
        <dbReference type="Google" id="ProtNLM"/>
    </source>
</evidence>
<dbReference type="AlphaFoldDB" id="A0A382A9D7"/>
<feature type="compositionally biased region" description="Gly residues" evidence="1">
    <location>
        <begin position="336"/>
        <end position="352"/>
    </location>
</feature>
<dbReference type="InterPro" id="IPR011050">
    <property type="entry name" value="Pectin_lyase_fold/virulence"/>
</dbReference>
<dbReference type="EMBL" id="UINC01024369">
    <property type="protein sequence ID" value="SVA97851.1"/>
    <property type="molecule type" value="Genomic_DNA"/>
</dbReference>
<name>A0A382A9D7_9ZZZZ</name>
<accession>A0A382A9D7</accession>
<dbReference type="Gene3D" id="2.160.20.10">
    <property type="entry name" value="Single-stranded right-handed beta-helix, Pectin lyase-like"/>
    <property type="match status" value="1"/>
</dbReference>
<reference evidence="2" key="1">
    <citation type="submission" date="2018-05" db="EMBL/GenBank/DDBJ databases">
        <authorList>
            <person name="Lanie J.A."/>
            <person name="Ng W.-L."/>
            <person name="Kazmierczak K.M."/>
            <person name="Andrzejewski T.M."/>
            <person name="Davidsen T.M."/>
            <person name="Wayne K.J."/>
            <person name="Tettelin H."/>
            <person name="Glass J.I."/>
            <person name="Rusch D."/>
            <person name="Podicherti R."/>
            <person name="Tsui H.-C.T."/>
            <person name="Winkler M.E."/>
        </authorList>
    </citation>
    <scope>NUCLEOTIDE SEQUENCE</scope>
</reference>
<evidence type="ECO:0000313" key="2">
    <source>
        <dbReference type="EMBL" id="SVA97851.1"/>
    </source>
</evidence>
<dbReference type="SUPFAM" id="SSF51126">
    <property type="entry name" value="Pectin lyase-like"/>
    <property type="match status" value="1"/>
</dbReference>
<gene>
    <name evidence="2" type="ORF">METZ01_LOCUS150705</name>
</gene>
<organism evidence="2">
    <name type="scientific">marine metagenome</name>
    <dbReference type="NCBI Taxonomy" id="408172"/>
    <lineage>
        <taxon>unclassified sequences</taxon>
        <taxon>metagenomes</taxon>
        <taxon>ecological metagenomes</taxon>
    </lineage>
</organism>
<feature type="region of interest" description="Disordered" evidence="1">
    <location>
        <begin position="329"/>
        <end position="352"/>
    </location>
</feature>
<sequence>MSHRLYKIIIALTIVSQGFAEVLVVPKDYATIQGGLDAAQEGDTVIVDEGVYDETIDYYGKSLVLASRFLETGDSQFITKTVINGEKEGKRSGSVVTFSGGEDSTAALIGFTIIKGGASIGGGIYCNLANPRLHNLVIKENRAEKGAGIGLYESSPEIVNVAMLNNRARWSSAMHITSSSSPTLTNVLIANNITSFNTGWIYCESFSSPSFNHVTISGNSAPDPEGEAGEMLRRMSDIEKARLEGIHIANGSHPVFRNSIIWNTTQQEFFVREYGEPSSITIAYSTVDGGTNSIIDKNKAAEVNWREGNLTDGPLFVAPDDQNYALQSSSPCRGAGENGDMGMYGGWGKTSK</sequence>
<dbReference type="InterPro" id="IPR012334">
    <property type="entry name" value="Pectin_lyas_fold"/>
</dbReference>